<organism evidence="6 7">
    <name type="scientific">Thermopolyspora flexuosa</name>
    <dbReference type="NCBI Taxonomy" id="103836"/>
    <lineage>
        <taxon>Bacteria</taxon>
        <taxon>Bacillati</taxon>
        <taxon>Actinomycetota</taxon>
        <taxon>Actinomycetes</taxon>
        <taxon>Streptosporangiales</taxon>
        <taxon>Streptosporangiaceae</taxon>
        <taxon>Thermopolyspora</taxon>
    </lineage>
</organism>
<evidence type="ECO:0000256" key="1">
    <source>
        <dbReference type="ARBA" id="ARBA00008467"/>
    </source>
</evidence>
<dbReference type="EMBL" id="VFPQ01000001">
    <property type="protein sequence ID" value="TQM73858.1"/>
    <property type="molecule type" value="Genomic_DNA"/>
</dbReference>
<evidence type="ECO:0000256" key="3">
    <source>
        <dbReference type="ARBA" id="ARBA00023315"/>
    </source>
</evidence>
<dbReference type="SUPFAM" id="SSF53901">
    <property type="entry name" value="Thiolase-like"/>
    <property type="match status" value="2"/>
</dbReference>
<feature type="domain" description="Ketosynthase family 3 (KS3)" evidence="5">
    <location>
        <begin position="15"/>
        <end position="418"/>
    </location>
</feature>
<dbReference type="Pfam" id="PF02801">
    <property type="entry name" value="Ketoacyl-synt_C"/>
    <property type="match status" value="1"/>
</dbReference>
<dbReference type="FunFam" id="3.40.47.10:FF:000089">
    <property type="entry name" value="Putative polyketide beta-ketoacyl synthase 2"/>
    <property type="match status" value="1"/>
</dbReference>
<accession>A0A543ITF2</accession>
<dbReference type="Pfam" id="PF00109">
    <property type="entry name" value="ketoacyl-synt"/>
    <property type="match status" value="1"/>
</dbReference>
<protein>
    <submittedName>
        <fullName evidence="6">Act minimal PKS chain-length factor (CLF/KS beta)</fullName>
    </submittedName>
</protein>
<dbReference type="PANTHER" id="PTHR11712">
    <property type="entry name" value="POLYKETIDE SYNTHASE-RELATED"/>
    <property type="match status" value="1"/>
</dbReference>
<name>A0A543ITF2_9ACTN</name>
<dbReference type="AlphaFoldDB" id="A0A543ITF2"/>
<evidence type="ECO:0000256" key="4">
    <source>
        <dbReference type="RuleBase" id="RU003694"/>
    </source>
</evidence>
<evidence type="ECO:0000256" key="2">
    <source>
        <dbReference type="ARBA" id="ARBA00022679"/>
    </source>
</evidence>
<keyword evidence="3" id="KW-0012">Acyltransferase</keyword>
<evidence type="ECO:0000313" key="7">
    <source>
        <dbReference type="Proteomes" id="UP000319213"/>
    </source>
</evidence>
<dbReference type="InterPro" id="IPR014031">
    <property type="entry name" value="Ketoacyl_synth_C"/>
</dbReference>
<proteinExistence type="inferred from homology"/>
<sequence length="419" mass="43873">MNDRKTATRSGRAPDERVVVTGIGVTAPNGVGTEAYWAATLNGKSGLARITHLDPERYPTRVAGVVQEFDAAEYVPSRLIVQTDHWTHLGLAATAMALGDAGVDPAELPEYEMAVVTASSSGGNEFGQREIEKLWSKGPEYVGVYQSIAWFYAATTGQVSIRYGMRGPCGVICTEQAGGLDVAAQARRLLRREARLVVTGGTDASRSPYALTAQFTSGMLSTRDDPVRAYLPFDVDACGHVPGEGGAMLIAEGESAARRRGAVPYGVIAGYGASFDPRPEPGRPARSNLVRAIRLALDDARIRPDQVDVVFADAVGVPERDLAEAAAIGEVFGPRAVPVTAPKTMTGRLYGGGAALDLATALLAIRDGVIPPTVGVTSPAPGCDLDLVLGTARETPVRTALVLARGYGGFNSALVVTAP</sequence>
<dbReference type="GO" id="GO:0004315">
    <property type="term" value="F:3-oxoacyl-[acyl-carrier-protein] synthase activity"/>
    <property type="evidence" value="ECO:0007669"/>
    <property type="project" value="TreeGrafter"/>
</dbReference>
<dbReference type="RefSeq" id="WP_142258116.1">
    <property type="nucleotide sequence ID" value="NZ_BMPV01000004.1"/>
</dbReference>
<dbReference type="InterPro" id="IPR020841">
    <property type="entry name" value="PKS_Beta-ketoAc_synthase_dom"/>
</dbReference>
<comment type="similarity">
    <text evidence="1 4">Belongs to the thiolase-like superfamily. Beta-ketoacyl-ACP synthases family.</text>
</comment>
<evidence type="ECO:0000259" key="5">
    <source>
        <dbReference type="PROSITE" id="PS52004"/>
    </source>
</evidence>
<dbReference type="InterPro" id="IPR016039">
    <property type="entry name" value="Thiolase-like"/>
</dbReference>
<dbReference type="PANTHER" id="PTHR11712:SF322">
    <property type="entry name" value="POLYKETIDE BETA-KETOACYL SYNTHASE 2-RELATED"/>
    <property type="match status" value="1"/>
</dbReference>
<dbReference type="CDD" id="cd00832">
    <property type="entry name" value="CLF"/>
    <property type="match status" value="1"/>
</dbReference>
<dbReference type="SMART" id="SM00825">
    <property type="entry name" value="PKS_KS"/>
    <property type="match status" value="1"/>
</dbReference>
<keyword evidence="7" id="KW-1185">Reference proteome</keyword>
<dbReference type="InterPro" id="IPR014030">
    <property type="entry name" value="Ketoacyl_synth_N"/>
</dbReference>
<dbReference type="Proteomes" id="UP000319213">
    <property type="component" value="Unassembled WGS sequence"/>
</dbReference>
<gene>
    <name evidence="6" type="ORF">FHX40_0513</name>
</gene>
<dbReference type="PROSITE" id="PS52004">
    <property type="entry name" value="KS3_2"/>
    <property type="match status" value="1"/>
</dbReference>
<evidence type="ECO:0000313" key="6">
    <source>
        <dbReference type="EMBL" id="TQM73858.1"/>
    </source>
</evidence>
<dbReference type="OrthoDB" id="416758at2"/>
<dbReference type="GO" id="GO:0006633">
    <property type="term" value="P:fatty acid biosynthetic process"/>
    <property type="evidence" value="ECO:0007669"/>
    <property type="project" value="TreeGrafter"/>
</dbReference>
<comment type="caution">
    <text evidence="6">The sequence shown here is derived from an EMBL/GenBank/DDBJ whole genome shotgun (WGS) entry which is preliminary data.</text>
</comment>
<keyword evidence="2 4" id="KW-0808">Transferase</keyword>
<dbReference type="InterPro" id="IPR000794">
    <property type="entry name" value="Beta-ketoacyl_synthase"/>
</dbReference>
<reference evidence="6 7" key="1">
    <citation type="submission" date="2019-06" db="EMBL/GenBank/DDBJ databases">
        <title>Sequencing the genomes of 1000 actinobacteria strains.</title>
        <authorList>
            <person name="Klenk H.-P."/>
        </authorList>
    </citation>
    <scope>NUCLEOTIDE SEQUENCE [LARGE SCALE GENOMIC DNA]</scope>
    <source>
        <strain evidence="6 7">DSM 43186</strain>
    </source>
</reference>
<dbReference type="Gene3D" id="3.40.47.10">
    <property type="match status" value="2"/>
</dbReference>